<proteinExistence type="predicted"/>
<reference evidence="1 2" key="1">
    <citation type="submission" date="2020-08" db="EMBL/GenBank/DDBJ databases">
        <title>Genomic Encyclopedia of Type Strains, Phase IV (KMG-IV): sequencing the most valuable type-strain genomes for metagenomic binning, comparative biology and taxonomic classification.</title>
        <authorList>
            <person name="Goeker M."/>
        </authorList>
    </citation>
    <scope>NUCLEOTIDE SEQUENCE [LARGE SCALE GENOMIC DNA]</scope>
    <source>
        <strain evidence="1 2">DSM 100039</strain>
    </source>
</reference>
<dbReference type="Proteomes" id="UP000556329">
    <property type="component" value="Unassembled WGS sequence"/>
</dbReference>
<accession>A0A841PRT8</accession>
<protein>
    <recommendedName>
        <fullName evidence="3">DUF768 domain-containing protein</fullName>
    </recommendedName>
</protein>
<gene>
    <name evidence="1" type="ORF">HNQ71_003779</name>
</gene>
<evidence type="ECO:0000313" key="1">
    <source>
        <dbReference type="EMBL" id="MBB6411105.1"/>
    </source>
</evidence>
<evidence type="ECO:0000313" key="2">
    <source>
        <dbReference type="Proteomes" id="UP000556329"/>
    </source>
</evidence>
<dbReference type="AlphaFoldDB" id="A0A841PRT8"/>
<sequence>MSKRGIDFLEKWMAEHLPNAMTDDPVAISDLADRAIKAADKEGIRTDEISEEVGSVFGVIAEAMLHREGGLAG</sequence>
<dbReference type="RefSeq" id="WP_184874112.1">
    <property type="nucleotide sequence ID" value="NZ_JACHEF010000003.1"/>
</dbReference>
<dbReference type="EMBL" id="JACHEF010000003">
    <property type="protein sequence ID" value="MBB6411105.1"/>
    <property type="molecule type" value="Genomic_DNA"/>
</dbReference>
<keyword evidence="2" id="KW-1185">Reference proteome</keyword>
<comment type="caution">
    <text evidence="1">The sequence shown here is derived from an EMBL/GenBank/DDBJ whole genome shotgun (WGS) entry which is preliminary data.</text>
</comment>
<evidence type="ECO:0008006" key="3">
    <source>
        <dbReference type="Google" id="ProtNLM"/>
    </source>
</evidence>
<name>A0A841PRT8_9HYPH</name>
<organism evidence="1 2">
    <name type="scientific">Mesorhizobium sangaii</name>
    <dbReference type="NCBI Taxonomy" id="505389"/>
    <lineage>
        <taxon>Bacteria</taxon>
        <taxon>Pseudomonadati</taxon>
        <taxon>Pseudomonadota</taxon>
        <taxon>Alphaproteobacteria</taxon>
        <taxon>Hyphomicrobiales</taxon>
        <taxon>Phyllobacteriaceae</taxon>
        <taxon>Mesorhizobium</taxon>
    </lineage>
</organism>